<evidence type="ECO:0000256" key="1">
    <source>
        <dbReference type="SAM" id="Phobius"/>
    </source>
</evidence>
<protein>
    <submittedName>
        <fullName evidence="2">Uncharacterized protein</fullName>
    </submittedName>
</protein>
<evidence type="ECO:0000313" key="3">
    <source>
        <dbReference type="Proteomes" id="UP000252707"/>
    </source>
</evidence>
<organism evidence="2 3">
    <name type="scientific">Thioalbus denitrificans</name>
    <dbReference type="NCBI Taxonomy" id="547122"/>
    <lineage>
        <taxon>Bacteria</taxon>
        <taxon>Pseudomonadati</taxon>
        <taxon>Pseudomonadota</taxon>
        <taxon>Gammaproteobacteria</taxon>
        <taxon>Chromatiales</taxon>
        <taxon>Ectothiorhodospiraceae</taxon>
        <taxon>Thioalbus</taxon>
    </lineage>
</organism>
<reference evidence="2 3" key="1">
    <citation type="submission" date="2018-07" db="EMBL/GenBank/DDBJ databases">
        <title>Genomic Encyclopedia of Type Strains, Phase IV (KMG-IV): sequencing the most valuable type-strain genomes for metagenomic binning, comparative biology and taxonomic classification.</title>
        <authorList>
            <person name="Goeker M."/>
        </authorList>
    </citation>
    <scope>NUCLEOTIDE SEQUENCE [LARGE SCALE GENOMIC DNA]</scope>
    <source>
        <strain evidence="2 3">DSM 26407</strain>
    </source>
</reference>
<accession>A0A369C4Y1</accession>
<dbReference type="EMBL" id="QPJY01000008">
    <property type="protein sequence ID" value="RCX28108.1"/>
    <property type="molecule type" value="Genomic_DNA"/>
</dbReference>
<dbReference type="RefSeq" id="WP_114280522.1">
    <property type="nucleotide sequence ID" value="NZ_QPJY01000008.1"/>
</dbReference>
<keyword evidence="1" id="KW-0812">Transmembrane</keyword>
<comment type="caution">
    <text evidence="2">The sequence shown here is derived from an EMBL/GenBank/DDBJ whole genome shotgun (WGS) entry which is preliminary data.</text>
</comment>
<gene>
    <name evidence="2" type="ORF">DFQ59_108136</name>
</gene>
<keyword evidence="1" id="KW-0472">Membrane</keyword>
<feature type="transmembrane region" description="Helical" evidence="1">
    <location>
        <begin position="12"/>
        <end position="33"/>
    </location>
</feature>
<sequence>MQKEKKPGFTTIDHVLIAIGTLLVGLGAVLVYGAAPMGWVMMVAGFALSAGVSASVILRARRGG</sequence>
<evidence type="ECO:0000313" key="2">
    <source>
        <dbReference type="EMBL" id="RCX28108.1"/>
    </source>
</evidence>
<feature type="transmembrane region" description="Helical" evidence="1">
    <location>
        <begin position="39"/>
        <end position="58"/>
    </location>
</feature>
<proteinExistence type="predicted"/>
<dbReference type="AlphaFoldDB" id="A0A369C4Y1"/>
<name>A0A369C4Y1_9GAMM</name>
<dbReference type="Proteomes" id="UP000252707">
    <property type="component" value="Unassembled WGS sequence"/>
</dbReference>
<keyword evidence="3" id="KW-1185">Reference proteome</keyword>
<keyword evidence="1" id="KW-1133">Transmembrane helix</keyword>